<evidence type="ECO:0000259" key="1">
    <source>
        <dbReference type="Pfam" id="PF23055"/>
    </source>
</evidence>
<dbReference type="Pfam" id="PF23055">
    <property type="entry name" value="DUF7041"/>
    <property type="match status" value="1"/>
</dbReference>
<name>A0A085M221_9BILA</name>
<evidence type="ECO:0000313" key="2">
    <source>
        <dbReference type="EMBL" id="KFD51267.1"/>
    </source>
</evidence>
<protein>
    <recommendedName>
        <fullName evidence="1">DUF7041 domain-containing protein</fullName>
    </recommendedName>
</protein>
<dbReference type="PANTHER" id="PTHR33327:SF3">
    <property type="entry name" value="RNA-DIRECTED DNA POLYMERASE"/>
    <property type="match status" value="1"/>
</dbReference>
<keyword evidence="4" id="KW-1185">Reference proteome</keyword>
<sequence>MNAQDGESPLVTATSASVSIKLPPFWPRSPRLWFAQAEAQFALRQITSSLTKFYYVIAALPDDVDDLLDAEPSSPYGNMKTKLLQRFGESSEERLQKLIHGTLRADQKPSQLVREMRRR</sequence>
<dbReference type="EMBL" id="KL363241">
    <property type="protein sequence ID" value="KFD51267.1"/>
    <property type="molecule type" value="Genomic_DNA"/>
</dbReference>
<dbReference type="Proteomes" id="UP000030764">
    <property type="component" value="Unassembled WGS sequence"/>
</dbReference>
<organism evidence="2 4">
    <name type="scientific">Trichuris suis</name>
    <name type="common">pig whipworm</name>
    <dbReference type="NCBI Taxonomy" id="68888"/>
    <lineage>
        <taxon>Eukaryota</taxon>
        <taxon>Metazoa</taxon>
        <taxon>Ecdysozoa</taxon>
        <taxon>Nematoda</taxon>
        <taxon>Enoplea</taxon>
        <taxon>Dorylaimia</taxon>
        <taxon>Trichinellida</taxon>
        <taxon>Trichuridae</taxon>
        <taxon>Trichuris</taxon>
    </lineage>
</organism>
<evidence type="ECO:0000313" key="4">
    <source>
        <dbReference type="Proteomes" id="UP000030764"/>
    </source>
</evidence>
<reference evidence="2 4" key="1">
    <citation type="journal article" date="2014" name="Nat. Genet.">
        <title>Genome and transcriptome of the porcine whipworm Trichuris suis.</title>
        <authorList>
            <person name="Jex A.R."/>
            <person name="Nejsum P."/>
            <person name="Schwarz E.M."/>
            <person name="Hu L."/>
            <person name="Young N.D."/>
            <person name="Hall R.S."/>
            <person name="Korhonen P.K."/>
            <person name="Liao S."/>
            <person name="Thamsborg S."/>
            <person name="Xia J."/>
            <person name="Xu P."/>
            <person name="Wang S."/>
            <person name="Scheerlinck J.P."/>
            <person name="Hofmann A."/>
            <person name="Sternberg P.W."/>
            <person name="Wang J."/>
            <person name="Gasser R.B."/>
        </authorList>
    </citation>
    <scope>NUCLEOTIDE SEQUENCE [LARGE SCALE GENOMIC DNA]</scope>
    <source>
        <strain evidence="3">DCEP-RM93F</strain>
        <strain evidence="2">DCEP-RM93M</strain>
    </source>
</reference>
<feature type="domain" description="DUF7041" evidence="1">
    <location>
        <begin position="22"/>
        <end position="99"/>
    </location>
</feature>
<dbReference type="Proteomes" id="UP000030758">
    <property type="component" value="Unassembled WGS sequence"/>
</dbReference>
<dbReference type="InterPro" id="IPR055469">
    <property type="entry name" value="DUF7041"/>
</dbReference>
<dbReference type="EMBL" id="KL367564">
    <property type="protein sequence ID" value="KFD63880.1"/>
    <property type="molecule type" value="Genomic_DNA"/>
</dbReference>
<dbReference type="PANTHER" id="PTHR33327">
    <property type="entry name" value="ENDONUCLEASE"/>
    <property type="match status" value="1"/>
</dbReference>
<evidence type="ECO:0000313" key="3">
    <source>
        <dbReference type="EMBL" id="KFD63880.1"/>
    </source>
</evidence>
<dbReference type="AlphaFoldDB" id="A0A085M221"/>
<gene>
    <name evidence="2" type="ORF">M513_07867</name>
    <name evidence="3" type="ORF">M514_07867</name>
</gene>
<accession>A0A085M221</accession>
<proteinExistence type="predicted"/>